<dbReference type="Pfam" id="PF00250">
    <property type="entry name" value="Forkhead"/>
    <property type="match status" value="1"/>
</dbReference>
<evidence type="ECO:0000259" key="7">
    <source>
        <dbReference type="PROSITE" id="PS50039"/>
    </source>
</evidence>
<proteinExistence type="predicted"/>
<evidence type="ECO:0000256" key="4">
    <source>
        <dbReference type="ARBA" id="ARBA00071019"/>
    </source>
</evidence>
<protein>
    <recommendedName>
        <fullName evidence="4">Forkhead box protein fkh-2</fullName>
    </recommendedName>
    <alternativeName>
        <fullName evidence="5">Forkhead transcription factor family member fkh-2</fullName>
    </alternativeName>
</protein>
<dbReference type="GO" id="GO:0000978">
    <property type="term" value="F:RNA polymerase II cis-regulatory region sequence-specific DNA binding"/>
    <property type="evidence" value="ECO:0007669"/>
    <property type="project" value="TreeGrafter"/>
</dbReference>
<dbReference type="PROSITE" id="PS00657">
    <property type="entry name" value="FORK_HEAD_1"/>
    <property type="match status" value="1"/>
</dbReference>
<evidence type="ECO:0000313" key="8">
    <source>
        <dbReference type="Proteomes" id="UP000887565"/>
    </source>
</evidence>
<evidence type="ECO:0000256" key="1">
    <source>
        <dbReference type="ARBA" id="ARBA00023125"/>
    </source>
</evidence>
<dbReference type="SUPFAM" id="SSF46785">
    <property type="entry name" value="Winged helix' DNA-binding domain"/>
    <property type="match status" value="1"/>
</dbReference>
<keyword evidence="2 6" id="KW-0539">Nucleus</keyword>
<dbReference type="InterPro" id="IPR036390">
    <property type="entry name" value="WH_DNA-bd_sf"/>
</dbReference>
<keyword evidence="8" id="KW-1185">Reference proteome</keyword>
<dbReference type="PROSITE" id="PS00658">
    <property type="entry name" value="FORK_HEAD_2"/>
    <property type="match status" value="1"/>
</dbReference>
<comment type="function">
    <text evidence="3">Transcription factor. Plays a role in embryogenesis and later development, perhaps acting redundantly with forkhead protein pes-1.</text>
</comment>
<dbReference type="Proteomes" id="UP000887565">
    <property type="component" value="Unplaced"/>
</dbReference>
<evidence type="ECO:0000256" key="6">
    <source>
        <dbReference type="PROSITE-ProRule" id="PRU00089"/>
    </source>
</evidence>
<dbReference type="Gene3D" id="1.10.10.10">
    <property type="entry name" value="Winged helix-like DNA-binding domain superfamily/Winged helix DNA-binding domain"/>
    <property type="match status" value="1"/>
</dbReference>
<dbReference type="PRINTS" id="PR00053">
    <property type="entry name" value="FORKHEAD"/>
</dbReference>
<comment type="subcellular location">
    <subcellularLocation>
        <location evidence="6">Nucleus</location>
    </subcellularLocation>
</comment>
<evidence type="ECO:0000256" key="3">
    <source>
        <dbReference type="ARBA" id="ARBA00056063"/>
    </source>
</evidence>
<evidence type="ECO:0000256" key="2">
    <source>
        <dbReference type="ARBA" id="ARBA00023242"/>
    </source>
</evidence>
<sequence length="546" mass="60106">MPSFSGLRTVVGVARQKCGTGIGDGDKDGNLSLGAKSLGDEEEEEELLTSTAAINDDCLTNLNWLVQGPNGGPNVNPKCRSHQGGVIGRQNNGQCCCCDGGSKTGHCRNGYAHSTNTAEMKKDTDYKKVPVKPPYSYAQLIIMAMNAHGNGKVLLSDIYAWIRENFCYFKSNDTSWQNSVRHNLSLNKQFVKVPRAASDKGKGSYWMLEQHNKDPYCIRRRNFLEPQHRRHRRPDVDKPQINPAVKTFLERTQRLQDSRRHPFGGVGEQVEDIGAQECVMTDSDPIFDDFNRKLFKKDVELYDSVYNQDNQQQNSSQVINQHTSQKNMVTLPDISNLHSDLLHENSEPKVQVESLNVLWDSYTDLSLTSSFNNANNSDFTFTSSNHCQNSGSILETVIRIPSPSVDWWPAATSNNNSCNVQTCILTATAAAAASSVAGGGAVNGNFYNFLLSPGGNGNPLAKIFENSGLSSPINSQPQSLNNSFNGAGVFSTVTNNNGTSLTDQQNQNFSINDGGKLDHPWSDSKLKEILHDCDILLDIDYPKIAG</sequence>
<dbReference type="SMART" id="SM00339">
    <property type="entry name" value="FH"/>
    <property type="match status" value="1"/>
</dbReference>
<dbReference type="InterPro" id="IPR018122">
    <property type="entry name" value="TF_fork_head_CS_1"/>
</dbReference>
<accession>A0A915I2V5</accession>
<dbReference type="InterPro" id="IPR050211">
    <property type="entry name" value="FOX_domain-containing"/>
</dbReference>
<evidence type="ECO:0000256" key="5">
    <source>
        <dbReference type="ARBA" id="ARBA00077297"/>
    </source>
</evidence>
<reference evidence="9" key="1">
    <citation type="submission" date="2022-11" db="UniProtKB">
        <authorList>
            <consortium name="WormBaseParasite"/>
        </authorList>
    </citation>
    <scope>IDENTIFICATION</scope>
</reference>
<evidence type="ECO:0000313" key="9">
    <source>
        <dbReference type="WBParaSite" id="nRc.2.0.1.t07784-RA"/>
    </source>
</evidence>
<dbReference type="AlphaFoldDB" id="A0A915I2V5"/>
<dbReference type="GO" id="GO:0009653">
    <property type="term" value="P:anatomical structure morphogenesis"/>
    <property type="evidence" value="ECO:0007669"/>
    <property type="project" value="TreeGrafter"/>
</dbReference>
<dbReference type="InterPro" id="IPR036388">
    <property type="entry name" value="WH-like_DNA-bd_sf"/>
</dbReference>
<dbReference type="GO" id="GO:0030154">
    <property type="term" value="P:cell differentiation"/>
    <property type="evidence" value="ECO:0007669"/>
    <property type="project" value="TreeGrafter"/>
</dbReference>
<dbReference type="PROSITE" id="PS50039">
    <property type="entry name" value="FORK_HEAD_3"/>
    <property type="match status" value="1"/>
</dbReference>
<name>A0A915I2V5_ROMCU</name>
<feature type="DNA-binding region" description="Fork-head" evidence="6">
    <location>
        <begin position="132"/>
        <end position="233"/>
    </location>
</feature>
<dbReference type="GO" id="GO:0005634">
    <property type="term" value="C:nucleus"/>
    <property type="evidence" value="ECO:0007669"/>
    <property type="project" value="UniProtKB-SubCell"/>
</dbReference>
<dbReference type="InterPro" id="IPR001766">
    <property type="entry name" value="Fork_head_dom"/>
</dbReference>
<dbReference type="GO" id="GO:0000981">
    <property type="term" value="F:DNA-binding transcription factor activity, RNA polymerase II-specific"/>
    <property type="evidence" value="ECO:0007669"/>
    <property type="project" value="TreeGrafter"/>
</dbReference>
<dbReference type="InterPro" id="IPR030456">
    <property type="entry name" value="TF_fork_head_CS_2"/>
</dbReference>
<feature type="domain" description="Fork-head" evidence="7">
    <location>
        <begin position="132"/>
        <end position="233"/>
    </location>
</feature>
<dbReference type="FunFam" id="1.10.10.10:FF:000135">
    <property type="entry name" value="forkhead box protein G1"/>
    <property type="match status" value="1"/>
</dbReference>
<dbReference type="PANTHER" id="PTHR11829">
    <property type="entry name" value="FORKHEAD BOX PROTEIN"/>
    <property type="match status" value="1"/>
</dbReference>
<organism evidence="8 9">
    <name type="scientific">Romanomermis culicivorax</name>
    <name type="common">Nematode worm</name>
    <dbReference type="NCBI Taxonomy" id="13658"/>
    <lineage>
        <taxon>Eukaryota</taxon>
        <taxon>Metazoa</taxon>
        <taxon>Ecdysozoa</taxon>
        <taxon>Nematoda</taxon>
        <taxon>Enoplea</taxon>
        <taxon>Dorylaimia</taxon>
        <taxon>Mermithida</taxon>
        <taxon>Mermithoidea</taxon>
        <taxon>Mermithidae</taxon>
        <taxon>Romanomermis</taxon>
    </lineage>
</organism>
<keyword evidence="1 6" id="KW-0238">DNA-binding</keyword>
<dbReference type="WBParaSite" id="nRc.2.0.1.t07784-RA">
    <property type="protein sequence ID" value="nRc.2.0.1.t07784-RA"/>
    <property type="gene ID" value="nRc.2.0.1.g07784"/>
</dbReference>
<dbReference type="PANTHER" id="PTHR11829:SF402">
    <property type="entry name" value="FORK HEAD DOMAIN-CONTAINING PROTEIN FD3-RELATED"/>
    <property type="match status" value="1"/>
</dbReference>